<evidence type="ECO:0000313" key="5">
    <source>
        <dbReference type="Proteomes" id="UP000249590"/>
    </source>
</evidence>
<dbReference type="Proteomes" id="UP000249590">
    <property type="component" value="Unassembled WGS sequence"/>
</dbReference>
<keyword evidence="4" id="KW-0378">Hydrolase</keyword>
<feature type="domain" description="Amidohydrolase-related" evidence="3">
    <location>
        <begin position="3"/>
        <end position="325"/>
    </location>
</feature>
<dbReference type="InterPro" id="IPR032465">
    <property type="entry name" value="ACMSD"/>
</dbReference>
<feature type="compositionally biased region" description="Basic and acidic residues" evidence="2">
    <location>
        <begin position="33"/>
        <end position="48"/>
    </location>
</feature>
<dbReference type="EMBL" id="QHHQ01000005">
    <property type="protein sequence ID" value="RAH99165.1"/>
    <property type="molecule type" value="Genomic_DNA"/>
</dbReference>
<sequence length="328" mass="35380">MIIDAHTHTLCPAVNAMVADAIGPDSVPYQRDMSPESKARDAEQGPELGEKFNSLERRLADMDAMGVDIQVVAPAPGQQHFWAGAELLARLSAAQNDHVAALVGRAQGRLVGIGTLPLSAPEAAVKEVERGAALGLRAFQTDSRAGPMELSDPALDPVYAALERHGTGLMIHPLGFSHGERLSPFFMVNSVAQPLEELIAFNHLVFGGVLDRFPALKVFIPHGGGFSPFYIGRFDHTWSARPEVRRLTPHPPSHYLQRITFDTCVFRPDAVATLVNLVGAERVMLGSDYPFDMGDTDPVGTLRKAGLSGGEVETILATTARRFFAIDA</sequence>
<dbReference type="AlphaFoldDB" id="A0A8B2NIE7"/>
<dbReference type="PANTHER" id="PTHR21240">
    <property type="entry name" value="2-AMINO-3-CARBOXYLMUCONATE-6-SEMIALDEHYDE DECARBOXYLASE"/>
    <property type="match status" value="1"/>
</dbReference>
<dbReference type="Gene3D" id="3.20.20.140">
    <property type="entry name" value="Metal-dependent hydrolases"/>
    <property type="match status" value="1"/>
</dbReference>
<keyword evidence="1" id="KW-0456">Lyase</keyword>
<evidence type="ECO:0000256" key="2">
    <source>
        <dbReference type="SAM" id="MobiDB-lite"/>
    </source>
</evidence>
<evidence type="ECO:0000256" key="1">
    <source>
        <dbReference type="ARBA" id="ARBA00023239"/>
    </source>
</evidence>
<dbReference type="GO" id="GO:0016787">
    <property type="term" value="F:hydrolase activity"/>
    <property type="evidence" value="ECO:0007669"/>
    <property type="project" value="UniProtKB-KW"/>
</dbReference>
<organism evidence="4 5">
    <name type="scientific">Acuticoccus sediminis</name>
    <dbReference type="NCBI Taxonomy" id="2184697"/>
    <lineage>
        <taxon>Bacteria</taxon>
        <taxon>Pseudomonadati</taxon>
        <taxon>Pseudomonadota</taxon>
        <taxon>Alphaproteobacteria</taxon>
        <taxon>Hyphomicrobiales</taxon>
        <taxon>Amorphaceae</taxon>
        <taxon>Acuticoccus</taxon>
    </lineage>
</organism>
<dbReference type="GO" id="GO:0005737">
    <property type="term" value="C:cytoplasm"/>
    <property type="evidence" value="ECO:0007669"/>
    <property type="project" value="TreeGrafter"/>
</dbReference>
<dbReference type="InterPro" id="IPR032466">
    <property type="entry name" value="Metal_Hydrolase"/>
</dbReference>
<gene>
    <name evidence="4" type="ORF">DLJ53_21695</name>
</gene>
<dbReference type="Pfam" id="PF04909">
    <property type="entry name" value="Amidohydro_2"/>
    <property type="match status" value="1"/>
</dbReference>
<dbReference type="PANTHER" id="PTHR21240:SF28">
    <property type="entry name" value="ISO-OROTATE DECARBOXYLASE (EUROFUNG)"/>
    <property type="match status" value="1"/>
</dbReference>
<dbReference type="InterPro" id="IPR006680">
    <property type="entry name" value="Amidohydro-rel"/>
</dbReference>
<keyword evidence="5" id="KW-1185">Reference proteome</keyword>
<protein>
    <submittedName>
        <fullName evidence="4">Amidohydrolase</fullName>
    </submittedName>
</protein>
<feature type="region of interest" description="Disordered" evidence="2">
    <location>
        <begin position="26"/>
        <end position="48"/>
    </location>
</feature>
<evidence type="ECO:0000313" key="4">
    <source>
        <dbReference type="EMBL" id="RAH99165.1"/>
    </source>
</evidence>
<comment type="caution">
    <text evidence="4">The sequence shown here is derived from an EMBL/GenBank/DDBJ whole genome shotgun (WGS) entry which is preliminary data.</text>
</comment>
<evidence type="ECO:0000259" key="3">
    <source>
        <dbReference type="Pfam" id="PF04909"/>
    </source>
</evidence>
<name>A0A8B2NIE7_9HYPH</name>
<dbReference type="RefSeq" id="WP_111349214.1">
    <property type="nucleotide sequence ID" value="NZ_QHHQ01000005.1"/>
</dbReference>
<reference evidence="4 5" key="1">
    <citation type="submission" date="2018-05" db="EMBL/GenBank/DDBJ databases">
        <title>Acuticoccus sediminis sp. nov., isolated from deep-sea sediment of Indian Ocean.</title>
        <authorList>
            <person name="Liu X."/>
            <person name="Lai Q."/>
            <person name="Du Y."/>
            <person name="Sun F."/>
            <person name="Zhang X."/>
            <person name="Wang S."/>
            <person name="Shao Z."/>
        </authorList>
    </citation>
    <scope>NUCLEOTIDE SEQUENCE [LARGE SCALE GENOMIC DNA]</scope>
    <source>
        <strain evidence="4 5">PTG4-2</strain>
    </source>
</reference>
<dbReference type="SUPFAM" id="SSF51556">
    <property type="entry name" value="Metallo-dependent hydrolases"/>
    <property type="match status" value="1"/>
</dbReference>
<dbReference type="GO" id="GO:0019748">
    <property type="term" value="P:secondary metabolic process"/>
    <property type="evidence" value="ECO:0007669"/>
    <property type="project" value="TreeGrafter"/>
</dbReference>
<dbReference type="OrthoDB" id="149172at2"/>
<accession>A0A8B2NIE7</accession>
<dbReference type="GO" id="GO:0016831">
    <property type="term" value="F:carboxy-lyase activity"/>
    <property type="evidence" value="ECO:0007669"/>
    <property type="project" value="InterPro"/>
</dbReference>
<proteinExistence type="predicted"/>